<evidence type="ECO:0000256" key="1">
    <source>
        <dbReference type="ARBA" id="ARBA00022448"/>
    </source>
</evidence>
<dbReference type="GO" id="GO:0016236">
    <property type="term" value="P:macroautophagy"/>
    <property type="evidence" value="ECO:0007669"/>
    <property type="project" value="TreeGrafter"/>
</dbReference>
<keyword evidence="2" id="KW-0653">Protein transport</keyword>
<dbReference type="Gene3D" id="1.25.40.10">
    <property type="entry name" value="Tetratricopeptide repeat domain"/>
    <property type="match status" value="1"/>
</dbReference>
<feature type="compositionally biased region" description="Polar residues" evidence="4">
    <location>
        <begin position="27"/>
        <end position="36"/>
    </location>
</feature>
<dbReference type="GO" id="GO:0004672">
    <property type="term" value="F:protein kinase activity"/>
    <property type="evidence" value="ECO:0007669"/>
    <property type="project" value="InterPro"/>
</dbReference>
<evidence type="ECO:0000256" key="4">
    <source>
        <dbReference type="SAM" id="MobiDB-lite"/>
    </source>
</evidence>
<dbReference type="InterPro" id="IPR011990">
    <property type="entry name" value="TPR-like_helical_dom_sf"/>
</dbReference>
<dbReference type="PANTHER" id="PTHR12616:SF1">
    <property type="entry name" value="VACUOLAR PROTEIN SORTING-ASSOCIATED PROTEIN 41 HOMOLOG"/>
    <property type="match status" value="1"/>
</dbReference>
<dbReference type="FunFam" id="1.25.40.10:FF:000350">
    <property type="entry name" value="Vacuolar protein sorting-associated protein 41 homolog"/>
    <property type="match status" value="1"/>
</dbReference>
<name>A0A369JIC8_HYPMA</name>
<feature type="compositionally biased region" description="Polar residues" evidence="4">
    <location>
        <begin position="1"/>
        <end position="14"/>
    </location>
</feature>
<dbReference type="PANTHER" id="PTHR12616">
    <property type="entry name" value="VACUOLAR PROTEIN SORTING VPS41"/>
    <property type="match status" value="1"/>
</dbReference>
<dbReference type="SMART" id="SM00220">
    <property type="entry name" value="S_TKc"/>
    <property type="match status" value="1"/>
</dbReference>
<dbReference type="GO" id="GO:0034058">
    <property type="term" value="P:endosomal vesicle fusion"/>
    <property type="evidence" value="ECO:0007669"/>
    <property type="project" value="TreeGrafter"/>
</dbReference>
<feature type="domain" description="Protein kinase" evidence="5">
    <location>
        <begin position="1119"/>
        <end position="1407"/>
    </location>
</feature>
<feature type="compositionally biased region" description="Acidic residues" evidence="4">
    <location>
        <begin position="64"/>
        <end position="94"/>
    </location>
</feature>
<organism evidence="6 7">
    <name type="scientific">Hypsizygus marmoreus</name>
    <name type="common">White beech mushroom</name>
    <name type="synonym">Agaricus marmoreus</name>
    <dbReference type="NCBI Taxonomy" id="39966"/>
    <lineage>
        <taxon>Eukaryota</taxon>
        <taxon>Fungi</taxon>
        <taxon>Dikarya</taxon>
        <taxon>Basidiomycota</taxon>
        <taxon>Agaricomycotina</taxon>
        <taxon>Agaricomycetes</taxon>
        <taxon>Agaricomycetidae</taxon>
        <taxon>Agaricales</taxon>
        <taxon>Tricholomatineae</taxon>
        <taxon>Lyophyllaceae</taxon>
        <taxon>Hypsizygus</taxon>
    </lineage>
</organism>
<comment type="caution">
    <text evidence="6">The sequence shown here is derived from an EMBL/GenBank/DDBJ whole genome shotgun (WGS) entry which is preliminary data.</text>
</comment>
<feature type="repeat" description="CHCR" evidence="3">
    <location>
        <begin position="716"/>
        <end position="861"/>
    </location>
</feature>
<dbReference type="GO" id="GO:0005770">
    <property type="term" value="C:late endosome"/>
    <property type="evidence" value="ECO:0007669"/>
    <property type="project" value="TreeGrafter"/>
</dbReference>
<dbReference type="EMBL" id="LUEZ02000071">
    <property type="protein sequence ID" value="RDB20165.1"/>
    <property type="molecule type" value="Genomic_DNA"/>
</dbReference>
<dbReference type="InterPro" id="IPR036322">
    <property type="entry name" value="WD40_repeat_dom_sf"/>
</dbReference>
<dbReference type="InParanoid" id="A0A369JIC8"/>
<dbReference type="InterPro" id="IPR000719">
    <property type="entry name" value="Prot_kinase_dom"/>
</dbReference>
<protein>
    <submittedName>
        <fullName evidence="6">Vacuolar protein sorting-associated protein 41</fullName>
    </submittedName>
</protein>
<sequence>MTSPETPVSTTNGDLNHEEKHVDVPRTTESPTQFSDISDAEQVNGRRHVYARFHGETDDSTAGSEDEDDDDNDDDDDGEDHGEEDDEEEYDDDEPALKYERIGGTVPDLLKKDTAAALAIANNLLALGTHGGIVHILDLNGKRIKSYKPHLASIVDISMDITADFIATASIDGQVIIHSLSTPESYSFDMKRPMRTVALEPNFAKRTTRAFVCGGLAGNLILREKGWLGHKETVLHTGEGPIWQVRWRGRLIAWANDLGVKIYDYVSQTRITFIDRPVDSPRADLFKCTLHWQDDSTLLIAWADHIKVARIRARPRTTTTAATANLPPLLVEITAVFQLDCMISGIVPHPTPSQSPTLELTPADPSKISSTPASPALTSFLIVAYSPPDTFNNERTEDRAQQARKAAERPELRIISRGGEELAADALSITDFHLWGCNDYVLADVQGDAAATAASEEGRCYVVLSPRDLVLVKPRDKRDHVAWLVERKRYEEALSEVERIEAAGPPTDGEAVLNASEIGQRYIEHLISEDDFVKAARLCPKVCGQDPRRWEDWIFVFAEKRQLQAIIPYVPTESPRLDHLVYEMMLAHFLTHDRQTLLQVVKEWPREIYDIAAVIVAVRSELDKVASSSSTISSTPSSKILMECLAELYTANRQPGKALPYFLRLRRPNVFDLIRENNLFTDVQDQVLLLVQFDDELRKQRKRDGQLLDEGRSDAITLLVNNIHSIPIGRVVQQLESSPYYLFLYLDALVMEKDPNLVSDFADLQVKLYAEFATPRLIDFLRASNYYNLEMAYAVCKERDLVLEMVFLLGKMGNNKQALTLIIERLGDVHRAIDFAKEQGDDDLWEDLLKYSETRPAFIRGLLENVGVEISPIRLIRRIKNGLEIPGLKEALIKILQDFHLQISLLEGCQTIMNGDSSDLSRRLQRDQTSGFFLAAKTTCPICSRSLQDIPQSLLLLFLCRHVVHAGCASGSEHLPPQPDPALRGVGMGGPASLGISGKIAFESIVRARIRQGCPIRISLPLYQFSFVVVRMFPPSHNIESVLIVPKDSRQQIRRQLPDNLSTWRIPEDHQDGEEKIWRALDEVFRETGLILWPFAYDSTLKTPGLTYPSSSGFGYAIPSRTSLNGIGNVGRLRRFQFMNSLSRAARTRDGLDVIIRVIVIGSEGHEHLKILRRIATGENSLFSNNHTLPMFAEFQFEDIIFGVFPMAGTSTQALYGYWAENSVGDIVDILMQMLEGLAFIHSLNIAHRDAFRDNFVMQWHPESLHTMKISPSRPRVYLIDFEVAIEFPECSAQERVCTGYPIGGSFGELETYARPHAPEFASGQPYSPFKLDIWQLGTSFLSVMPTFRSTIASIDAVLVGMTDADSKQRLDAQEALDRLGTAVHAIPPELLLIKPMVVTGHEEDED</sequence>
<evidence type="ECO:0000259" key="5">
    <source>
        <dbReference type="PROSITE" id="PS50011"/>
    </source>
</evidence>
<dbReference type="Proteomes" id="UP000076154">
    <property type="component" value="Unassembled WGS sequence"/>
</dbReference>
<accession>A0A369JIC8</accession>
<dbReference type="PROSITE" id="PS50011">
    <property type="entry name" value="PROTEIN_KINASE_DOM"/>
    <property type="match status" value="1"/>
</dbReference>
<dbReference type="InterPro" id="IPR000547">
    <property type="entry name" value="Clathrin_H-chain/VPS_repeat"/>
</dbReference>
<dbReference type="STRING" id="39966.A0A369JIC8"/>
<dbReference type="InterPro" id="IPR057780">
    <property type="entry name" value="Beta-prop_Vps41"/>
</dbReference>
<evidence type="ECO:0000256" key="2">
    <source>
        <dbReference type="ARBA" id="ARBA00022927"/>
    </source>
</evidence>
<dbReference type="Gene3D" id="1.10.510.10">
    <property type="entry name" value="Transferase(Phosphotransferase) domain 1"/>
    <property type="match status" value="1"/>
</dbReference>
<dbReference type="GO" id="GO:0030897">
    <property type="term" value="C:HOPS complex"/>
    <property type="evidence" value="ECO:0007669"/>
    <property type="project" value="TreeGrafter"/>
</dbReference>
<dbReference type="SMART" id="SM00299">
    <property type="entry name" value="CLH"/>
    <property type="match status" value="1"/>
</dbReference>
<gene>
    <name evidence="6" type="primary">VPS41</name>
    <name evidence="6" type="ORF">Hypma_013021</name>
</gene>
<dbReference type="FunCoup" id="A0A369JIC8">
    <property type="interactions" value="305"/>
</dbReference>
<dbReference type="Pfam" id="PF23556">
    <property type="entry name" value="TPR_Vps41"/>
    <property type="match status" value="1"/>
</dbReference>
<keyword evidence="7" id="KW-1185">Reference proteome</keyword>
<reference evidence="6" key="1">
    <citation type="submission" date="2018-04" db="EMBL/GenBank/DDBJ databases">
        <title>Whole genome sequencing of Hypsizygus marmoreus.</title>
        <authorList>
            <person name="Choi I.-G."/>
            <person name="Min B."/>
            <person name="Kim J.-G."/>
            <person name="Kim S."/>
            <person name="Oh Y.-L."/>
            <person name="Kong W.-S."/>
            <person name="Park H."/>
            <person name="Jeong J."/>
            <person name="Song E.-S."/>
        </authorList>
    </citation>
    <scope>NUCLEOTIDE SEQUENCE [LARGE SCALE GENOMIC DNA]</scope>
    <source>
        <strain evidence="6">51987-8</strain>
    </source>
</reference>
<dbReference type="Pfam" id="PF23411">
    <property type="entry name" value="Beta-prop_Vps41"/>
    <property type="match status" value="1"/>
</dbReference>
<dbReference type="InterPro" id="IPR045111">
    <property type="entry name" value="Vps41/Vps8"/>
</dbReference>
<feature type="compositionally biased region" description="Basic and acidic residues" evidence="4">
    <location>
        <begin position="15"/>
        <end position="26"/>
    </location>
</feature>
<dbReference type="GO" id="GO:0005524">
    <property type="term" value="F:ATP binding"/>
    <property type="evidence" value="ECO:0007669"/>
    <property type="project" value="InterPro"/>
</dbReference>
<keyword evidence="1" id="KW-0813">Transport</keyword>
<evidence type="ECO:0000256" key="3">
    <source>
        <dbReference type="PROSITE-ProRule" id="PRU01006"/>
    </source>
</evidence>
<dbReference type="GO" id="GO:0009267">
    <property type="term" value="P:cellular response to starvation"/>
    <property type="evidence" value="ECO:0007669"/>
    <property type="project" value="TreeGrafter"/>
</dbReference>
<proteinExistence type="predicted"/>
<dbReference type="OrthoDB" id="244107at2759"/>
<dbReference type="InterPro" id="IPR015943">
    <property type="entry name" value="WD40/YVTN_repeat-like_dom_sf"/>
</dbReference>
<evidence type="ECO:0000313" key="7">
    <source>
        <dbReference type="Proteomes" id="UP000076154"/>
    </source>
</evidence>
<dbReference type="Gene3D" id="2.130.10.10">
    <property type="entry name" value="YVTN repeat-like/Quinoprotein amine dehydrogenase"/>
    <property type="match status" value="1"/>
</dbReference>
<dbReference type="SUPFAM" id="SSF56112">
    <property type="entry name" value="Protein kinase-like (PK-like)"/>
    <property type="match status" value="1"/>
</dbReference>
<dbReference type="SUPFAM" id="SSF50978">
    <property type="entry name" value="WD40 repeat-like"/>
    <property type="match status" value="1"/>
</dbReference>
<dbReference type="PROSITE" id="PS50236">
    <property type="entry name" value="CHCR"/>
    <property type="match status" value="1"/>
</dbReference>
<dbReference type="InterPro" id="IPR011009">
    <property type="entry name" value="Kinase-like_dom_sf"/>
</dbReference>
<evidence type="ECO:0000313" key="6">
    <source>
        <dbReference type="EMBL" id="RDB20165.1"/>
    </source>
</evidence>
<feature type="region of interest" description="Disordered" evidence="4">
    <location>
        <begin position="1"/>
        <end position="98"/>
    </location>
</feature>
<dbReference type="GO" id="GO:0006623">
    <property type="term" value="P:protein targeting to vacuole"/>
    <property type="evidence" value="ECO:0007669"/>
    <property type="project" value="InterPro"/>
</dbReference>